<evidence type="ECO:0000313" key="2">
    <source>
        <dbReference type="Proteomes" id="UP000005741"/>
    </source>
</evidence>
<keyword evidence="2" id="KW-1185">Reference proteome</keyword>
<dbReference type="InParanoid" id="H1YXR4"/>
<name>H1YXR4_9EURY</name>
<reference evidence="1 2" key="1">
    <citation type="submission" date="2011-10" db="EMBL/GenBank/DDBJ databases">
        <title>The Improved High-Quality Draft genome of Methanoplanus limicola DSM 2279.</title>
        <authorList>
            <consortium name="US DOE Joint Genome Institute (JGI-PGF)"/>
            <person name="Lucas S."/>
            <person name="Copeland A."/>
            <person name="Lapidus A."/>
            <person name="Glavina del Rio T."/>
            <person name="Dalin E."/>
            <person name="Tice H."/>
            <person name="Bruce D."/>
            <person name="Goodwin L."/>
            <person name="Pitluck S."/>
            <person name="Peters L."/>
            <person name="Mikhailova N."/>
            <person name="Lu M."/>
            <person name="Kyrpides N."/>
            <person name="Mavromatis K."/>
            <person name="Ivanova N."/>
            <person name="Markowitz V."/>
            <person name="Cheng J.-F."/>
            <person name="Hugenholtz P."/>
            <person name="Woyke T."/>
            <person name="Wu D."/>
            <person name="Wirth R."/>
            <person name="Brambilla E.-M."/>
            <person name="Klenk H.-P."/>
            <person name="Eisen J.A."/>
        </authorList>
    </citation>
    <scope>NUCLEOTIDE SEQUENCE [LARGE SCALE GENOMIC DNA]</scope>
    <source>
        <strain evidence="1 2">DSM 2279</strain>
    </source>
</reference>
<sequence length="96" mass="11316">MREEEEDWLIYRIICSKNTISYSELKECSGFEDENLKRSLNRLENNCLMSMNDDNIKILSVNEIILKNQIKNTLNSDKSPVIFENGVIKVNPEYKR</sequence>
<dbReference type="AlphaFoldDB" id="H1YXR4"/>
<evidence type="ECO:0000313" key="1">
    <source>
        <dbReference type="EMBL" id="EHQ35913.1"/>
    </source>
</evidence>
<accession>H1YXR4</accession>
<protein>
    <submittedName>
        <fullName evidence="1">Uncharacterized protein</fullName>
    </submittedName>
</protein>
<gene>
    <name evidence="1" type="ORF">Metlim_1812</name>
</gene>
<dbReference type="RefSeq" id="WP_004077904.1">
    <property type="nucleotide sequence ID" value="NZ_CM001436.1"/>
</dbReference>
<organism evidence="1 2">
    <name type="scientific">Methanoplanus limicola DSM 2279</name>
    <dbReference type="NCBI Taxonomy" id="937775"/>
    <lineage>
        <taxon>Archaea</taxon>
        <taxon>Methanobacteriati</taxon>
        <taxon>Methanobacteriota</taxon>
        <taxon>Stenosarchaea group</taxon>
        <taxon>Methanomicrobia</taxon>
        <taxon>Methanomicrobiales</taxon>
        <taxon>Methanomicrobiaceae</taxon>
        <taxon>Methanoplanus</taxon>
    </lineage>
</organism>
<dbReference type="OrthoDB" id="116477at2157"/>
<dbReference type="EMBL" id="CM001436">
    <property type="protein sequence ID" value="EHQ35913.1"/>
    <property type="molecule type" value="Genomic_DNA"/>
</dbReference>
<proteinExistence type="predicted"/>
<dbReference type="HOGENOM" id="CLU_161792_0_0_2"/>
<dbReference type="Proteomes" id="UP000005741">
    <property type="component" value="Chromosome"/>
</dbReference>
<dbReference type="STRING" id="937775.Metlim_1812"/>